<dbReference type="Proteomes" id="UP000828390">
    <property type="component" value="Unassembled WGS sequence"/>
</dbReference>
<dbReference type="PANTHER" id="PTHR10915:SF1">
    <property type="entry name" value="SYNDECAN"/>
    <property type="match status" value="1"/>
</dbReference>
<sequence length="449" mass="49298">MKRFIPWIGVCVLLVISQTAAEKKNQKQFWDLFGKDESPISTRDGLEFDDYEGSGGDILTNKGDVTHVDEEDDEDFDDGISGDGIDKDKVDNTDIVFTDKDKPSTSGTTNKPALHTTKKPITDDEDLFEGSGSGHHETLEGPSTKAPVVVTSSSSSRPLTACENLRSTALDKAVFIPECEEDGGFRKQQCTVDNVSKTKVCWCVDPRGQEIKGTRMVFPKVPDCDFGSNLKSCVFQRVQHSQGLLGAYKPTCTDSGEYEPVQCHERECWCVDTLGNELPGSVKTDRTQLNCSPSTKGPILTATKAPVNNTSRPATSSTTKKPVDLPKPGYTIPIDEKDEVIEEPIVTDVVVDVESAPGKKPEPENNYGENNRLDNMVSPTKHDDSSMLAQPGLLAAVIGGAVVGLLCMILLVMFIVYRMKKKDEGSYPLDEQKYLNYTYNKAPDKEFYA</sequence>
<feature type="disulfide bond" evidence="10">
    <location>
        <begin position="233"/>
        <end position="252"/>
    </location>
</feature>
<comment type="caution">
    <text evidence="10">Lacks conserved residue(s) required for the propagation of feature annotation.</text>
</comment>
<dbReference type="Gene3D" id="4.10.800.10">
    <property type="entry name" value="Thyroglobulin type-1"/>
    <property type="match status" value="2"/>
</dbReference>
<evidence type="ECO:0000256" key="11">
    <source>
        <dbReference type="RuleBase" id="RU000649"/>
    </source>
</evidence>
<dbReference type="GO" id="GO:0009986">
    <property type="term" value="C:cell surface"/>
    <property type="evidence" value="ECO:0007669"/>
    <property type="project" value="TreeGrafter"/>
</dbReference>
<accession>A0A9D4BME1</accession>
<dbReference type="PROSITE" id="PS00964">
    <property type="entry name" value="SYNDECAN"/>
    <property type="match status" value="1"/>
</dbReference>
<dbReference type="PROSITE" id="PS51162">
    <property type="entry name" value="THYROGLOBULIN_1_2"/>
    <property type="match status" value="2"/>
</dbReference>
<keyword evidence="5 13" id="KW-1133">Transmembrane helix</keyword>
<evidence type="ECO:0000256" key="2">
    <source>
        <dbReference type="ARBA" id="ARBA00005343"/>
    </source>
</evidence>
<proteinExistence type="inferred from homology"/>
<dbReference type="Pfam" id="PF01034">
    <property type="entry name" value="Syndecan"/>
    <property type="match status" value="1"/>
</dbReference>
<evidence type="ECO:0000256" key="8">
    <source>
        <dbReference type="ARBA" id="ARBA00023180"/>
    </source>
</evidence>
<dbReference type="SMART" id="SM00211">
    <property type="entry name" value="TY"/>
    <property type="match status" value="2"/>
</dbReference>
<evidence type="ECO:0000256" key="7">
    <source>
        <dbReference type="ARBA" id="ARBA00023157"/>
    </source>
</evidence>
<evidence type="ECO:0000256" key="4">
    <source>
        <dbReference type="ARBA" id="ARBA00022974"/>
    </source>
</evidence>
<evidence type="ECO:0000256" key="5">
    <source>
        <dbReference type="ARBA" id="ARBA00022989"/>
    </source>
</evidence>
<evidence type="ECO:0000256" key="13">
    <source>
        <dbReference type="SAM" id="Phobius"/>
    </source>
</evidence>
<evidence type="ECO:0000259" key="15">
    <source>
        <dbReference type="PROSITE" id="PS51162"/>
    </source>
</evidence>
<reference evidence="16" key="2">
    <citation type="submission" date="2020-11" db="EMBL/GenBank/DDBJ databases">
        <authorList>
            <person name="McCartney M.A."/>
            <person name="Auch B."/>
            <person name="Kono T."/>
            <person name="Mallez S."/>
            <person name="Becker A."/>
            <person name="Gohl D.M."/>
            <person name="Silverstein K.A.T."/>
            <person name="Koren S."/>
            <person name="Bechman K.B."/>
            <person name="Herman A."/>
            <person name="Abrahante J.E."/>
            <person name="Garbe J."/>
        </authorList>
    </citation>
    <scope>NUCLEOTIDE SEQUENCE</scope>
    <source>
        <strain evidence="16">Duluth1</strain>
        <tissue evidence="16">Whole animal</tissue>
    </source>
</reference>
<feature type="chain" id="PRO_5039549812" description="Syndecan" evidence="14">
    <location>
        <begin position="22"/>
        <end position="449"/>
    </location>
</feature>
<feature type="region of interest" description="Disordered" evidence="12">
    <location>
        <begin position="52"/>
        <end position="150"/>
    </location>
</feature>
<evidence type="ECO:0000256" key="14">
    <source>
        <dbReference type="SAM" id="SignalP"/>
    </source>
</evidence>
<keyword evidence="3 11" id="KW-0812">Transmembrane</keyword>
<evidence type="ECO:0000256" key="6">
    <source>
        <dbReference type="ARBA" id="ARBA00023136"/>
    </source>
</evidence>
<dbReference type="CDD" id="cd00191">
    <property type="entry name" value="TY"/>
    <property type="match status" value="2"/>
</dbReference>
<comment type="subcellular location">
    <subcellularLocation>
        <location evidence="1 11">Membrane</location>
        <topology evidence="1 11">Single-pass type I membrane protein</topology>
    </subcellularLocation>
</comment>
<name>A0A9D4BME1_DREPO</name>
<dbReference type="GO" id="GO:0016020">
    <property type="term" value="C:membrane"/>
    <property type="evidence" value="ECO:0007669"/>
    <property type="project" value="UniProtKB-SubCell"/>
</dbReference>
<keyword evidence="6 13" id="KW-0472">Membrane</keyword>
<comment type="function">
    <text evidence="11">Cell surface proteoglycan.</text>
</comment>
<dbReference type="InterPro" id="IPR030479">
    <property type="entry name" value="Syndecan_CS"/>
</dbReference>
<evidence type="ECO:0000256" key="10">
    <source>
        <dbReference type="PROSITE-ProRule" id="PRU00500"/>
    </source>
</evidence>
<organism evidence="16 17">
    <name type="scientific">Dreissena polymorpha</name>
    <name type="common">Zebra mussel</name>
    <name type="synonym">Mytilus polymorpha</name>
    <dbReference type="NCBI Taxonomy" id="45954"/>
    <lineage>
        <taxon>Eukaryota</taxon>
        <taxon>Metazoa</taxon>
        <taxon>Spiralia</taxon>
        <taxon>Lophotrochozoa</taxon>
        <taxon>Mollusca</taxon>
        <taxon>Bivalvia</taxon>
        <taxon>Autobranchia</taxon>
        <taxon>Heteroconchia</taxon>
        <taxon>Euheterodonta</taxon>
        <taxon>Imparidentia</taxon>
        <taxon>Neoheterodontei</taxon>
        <taxon>Myida</taxon>
        <taxon>Dreissenoidea</taxon>
        <taxon>Dreissenidae</taxon>
        <taxon>Dreissena</taxon>
    </lineage>
</organism>
<feature type="compositionally biased region" description="Acidic residues" evidence="12">
    <location>
        <begin position="69"/>
        <end position="80"/>
    </location>
</feature>
<dbReference type="EMBL" id="JAIWYP010000014">
    <property type="protein sequence ID" value="KAH3709201.1"/>
    <property type="molecule type" value="Genomic_DNA"/>
</dbReference>
<gene>
    <name evidence="16" type="ORF">DPMN_068663</name>
</gene>
<feature type="domain" description="Thyroglobulin type-1" evidence="15">
    <location>
        <begin position="159"/>
        <end position="224"/>
    </location>
</feature>
<keyword evidence="7 10" id="KW-1015">Disulfide bond</keyword>
<dbReference type="SUPFAM" id="SSF57610">
    <property type="entry name" value="Thyroglobulin type-1 domain"/>
    <property type="match status" value="2"/>
</dbReference>
<evidence type="ECO:0000256" key="12">
    <source>
        <dbReference type="SAM" id="MobiDB-lite"/>
    </source>
</evidence>
<feature type="region of interest" description="Disordered" evidence="12">
    <location>
        <begin position="285"/>
        <end position="331"/>
    </location>
</feature>
<evidence type="ECO:0000313" key="17">
    <source>
        <dbReference type="Proteomes" id="UP000828390"/>
    </source>
</evidence>
<feature type="compositionally biased region" description="Polar residues" evidence="12">
    <location>
        <begin position="306"/>
        <end position="320"/>
    </location>
</feature>
<evidence type="ECO:0000256" key="1">
    <source>
        <dbReference type="ARBA" id="ARBA00004479"/>
    </source>
</evidence>
<feature type="transmembrane region" description="Helical" evidence="13">
    <location>
        <begin position="393"/>
        <end position="417"/>
    </location>
</feature>
<keyword evidence="14" id="KW-0732">Signal</keyword>
<keyword evidence="4 11" id="KW-0654">Proteoglycan</keyword>
<dbReference type="InterPro" id="IPR027789">
    <property type="entry name" value="Syndecan/Neurexin_dom"/>
</dbReference>
<comment type="similarity">
    <text evidence="2 11">Belongs to the syndecan proteoglycan family.</text>
</comment>
<comment type="caution">
    <text evidence="16">The sequence shown here is derived from an EMBL/GenBank/DDBJ whole genome shotgun (WGS) entry which is preliminary data.</text>
</comment>
<keyword evidence="8 11" id="KW-0325">Glycoprotein</keyword>
<dbReference type="OrthoDB" id="10044468at2759"/>
<keyword evidence="17" id="KW-1185">Reference proteome</keyword>
<dbReference type="AlphaFoldDB" id="A0A9D4BME1"/>
<feature type="domain" description="Thyroglobulin type-1" evidence="15">
    <location>
        <begin position="230"/>
        <end position="291"/>
    </location>
</feature>
<dbReference type="PANTHER" id="PTHR10915">
    <property type="entry name" value="SYNDECAN"/>
    <property type="match status" value="1"/>
</dbReference>
<dbReference type="InterPro" id="IPR000716">
    <property type="entry name" value="Thyroglobulin_1"/>
</dbReference>
<evidence type="ECO:0000256" key="3">
    <source>
        <dbReference type="ARBA" id="ARBA00022692"/>
    </source>
</evidence>
<dbReference type="InterPro" id="IPR001050">
    <property type="entry name" value="Syndecan"/>
</dbReference>
<dbReference type="PROSITE" id="PS00484">
    <property type="entry name" value="THYROGLOBULIN_1_1"/>
    <property type="match status" value="2"/>
</dbReference>
<feature type="compositionally biased region" description="Basic and acidic residues" evidence="12">
    <location>
        <begin position="84"/>
        <end position="103"/>
    </location>
</feature>
<dbReference type="GO" id="GO:0016477">
    <property type="term" value="P:cell migration"/>
    <property type="evidence" value="ECO:0007669"/>
    <property type="project" value="TreeGrafter"/>
</dbReference>
<evidence type="ECO:0000256" key="9">
    <source>
        <dbReference type="ARBA" id="ARBA00023207"/>
    </source>
</evidence>
<dbReference type="Pfam" id="PF00086">
    <property type="entry name" value="Thyroglobulin_1"/>
    <property type="match status" value="2"/>
</dbReference>
<dbReference type="InterPro" id="IPR036857">
    <property type="entry name" value="Thyroglobulin_1_sf"/>
</dbReference>
<evidence type="ECO:0000313" key="16">
    <source>
        <dbReference type="EMBL" id="KAH3709201.1"/>
    </source>
</evidence>
<keyword evidence="9 11" id="KW-0357">Heparan sulfate</keyword>
<protein>
    <recommendedName>
        <fullName evidence="11">Syndecan</fullName>
    </recommendedName>
</protein>
<reference evidence="16" key="1">
    <citation type="journal article" date="2019" name="bioRxiv">
        <title>The Genome of the Zebra Mussel, Dreissena polymorpha: A Resource for Invasive Species Research.</title>
        <authorList>
            <person name="McCartney M.A."/>
            <person name="Auch B."/>
            <person name="Kono T."/>
            <person name="Mallez S."/>
            <person name="Zhang Y."/>
            <person name="Obille A."/>
            <person name="Becker A."/>
            <person name="Abrahante J.E."/>
            <person name="Garbe J."/>
            <person name="Badalamenti J.P."/>
            <person name="Herman A."/>
            <person name="Mangelson H."/>
            <person name="Liachko I."/>
            <person name="Sullivan S."/>
            <person name="Sone E.D."/>
            <person name="Koren S."/>
            <person name="Silverstein K.A.T."/>
            <person name="Beckman K.B."/>
            <person name="Gohl D.M."/>
        </authorList>
    </citation>
    <scope>NUCLEOTIDE SEQUENCE</scope>
    <source>
        <strain evidence="16">Duluth1</strain>
        <tissue evidence="16">Whole animal</tissue>
    </source>
</reference>
<feature type="signal peptide" evidence="14">
    <location>
        <begin position="1"/>
        <end position="21"/>
    </location>
</feature>